<evidence type="ECO:0000313" key="2">
    <source>
        <dbReference type="EMBL" id="GGV18324.1"/>
    </source>
</evidence>
<gene>
    <name evidence="2" type="ORF">GCM10010260_67650</name>
</gene>
<evidence type="ECO:0008006" key="4">
    <source>
        <dbReference type="Google" id="ProtNLM"/>
    </source>
</evidence>
<feature type="region of interest" description="Disordered" evidence="1">
    <location>
        <begin position="41"/>
        <end position="73"/>
    </location>
</feature>
<sequence>MMRTRFAGAGQRSVAGLLTAVSGFALLSACGLPDHRVDDAKHGATASAGPSFVPKAPVPSGKALGPDAHVAHPGNVNGTDASVVAKAWAELAYSYDTKYDTSPHDAVLRASRWFTERKAADERQYQPASGPGVEWNTWAKHHAWTTVTVSSELEDDAPRDSKTVAYRSLVVRGTAHGRDGWTGTGPRLNAYVKLVRSVAGAPWRVDDVMVVVAATPPSADTSPASAGSSSDSSAQ</sequence>
<reference evidence="2" key="2">
    <citation type="submission" date="2020-09" db="EMBL/GenBank/DDBJ databases">
        <authorList>
            <person name="Sun Q."/>
            <person name="Ohkuma M."/>
        </authorList>
    </citation>
    <scope>NUCLEOTIDE SEQUENCE</scope>
    <source>
        <strain evidence="2">JCM 4369</strain>
    </source>
</reference>
<dbReference type="EMBL" id="BMTD01000019">
    <property type="protein sequence ID" value="GGV18324.1"/>
    <property type="molecule type" value="Genomic_DNA"/>
</dbReference>
<evidence type="ECO:0000313" key="3">
    <source>
        <dbReference type="Proteomes" id="UP000618795"/>
    </source>
</evidence>
<dbReference type="PROSITE" id="PS51257">
    <property type="entry name" value="PROKAR_LIPOPROTEIN"/>
    <property type="match status" value="1"/>
</dbReference>
<accession>A0A918IIM8</accession>
<dbReference type="RefSeq" id="WP_191877277.1">
    <property type="nucleotide sequence ID" value="NZ_BMTD01000019.1"/>
</dbReference>
<comment type="caution">
    <text evidence="2">The sequence shown here is derived from an EMBL/GenBank/DDBJ whole genome shotgun (WGS) entry which is preliminary data.</text>
</comment>
<protein>
    <recommendedName>
        <fullName evidence="4">Lipoprotein</fullName>
    </recommendedName>
</protein>
<feature type="region of interest" description="Disordered" evidence="1">
    <location>
        <begin position="216"/>
        <end position="235"/>
    </location>
</feature>
<reference evidence="2" key="1">
    <citation type="journal article" date="2014" name="Int. J. Syst. Evol. Microbiol.">
        <title>Complete genome sequence of Corynebacterium casei LMG S-19264T (=DSM 44701T), isolated from a smear-ripened cheese.</title>
        <authorList>
            <consortium name="US DOE Joint Genome Institute (JGI-PGF)"/>
            <person name="Walter F."/>
            <person name="Albersmeier A."/>
            <person name="Kalinowski J."/>
            <person name="Ruckert C."/>
        </authorList>
    </citation>
    <scope>NUCLEOTIDE SEQUENCE</scope>
    <source>
        <strain evidence="2">JCM 4369</strain>
    </source>
</reference>
<proteinExistence type="predicted"/>
<name>A0A918IIM8_9ACTN</name>
<evidence type="ECO:0000256" key="1">
    <source>
        <dbReference type="SAM" id="MobiDB-lite"/>
    </source>
</evidence>
<dbReference type="AlphaFoldDB" id="A0A918IIM8"/>
<organism evidence="2 3">
    <name type="scientific">Streptomyces filipinensis</name>
    <dbReference type="NCBI Taxonomy" id="66887"/>
    <lineage>
        <taxon>Bacteria</taxon>
        <taxon>Bacillati</taxon>
        <taxon>Actinomycetota</taxon>
        <taxon>Actinomycetes</taxon>
        <taxon>Kitasatosporales</taxon>
        <taxon>Streptomycetaceae</taxon>
        <taxon>Streptomyces</taxon>
    </lineage>
</organism>
<dbReference type="Proteomes" id="UP000618795">
    <property type="component" value="Unassembled WGS sequence"/>
</dbReference>
<keyword evidence="3" id="KW-1185">Reference proteome</keyword>